<reference evidence="14" key="1">
    <citation type="submission" date="2022-10" db="EMBL/GenBank/DDBJ databases">
        <title>The WGS of Solirubrobacter sp. CPCC 204708.</title>
        <authorList>
            <person name="Jiang Z."/>
        </authorList>
    </citation>
    <scope>NUCLEOTIDE SEQUENCE</scope>
    <source>
        <strain evidence="14">CPCC 204708</strain>
    </source>
</reference>
<dbReference type="InterPro" id="IPR004358">
    <property type="entry name" value="Sig_transdc_His_kin-like_C"/>
</dbReference>
<dbReference type="InterPro" id="IPR036097">
    <property type="entry name" value="HisK_dim/P_sf"/>
</dbReference>
<keyword evidence="5" id="KW-0808">Transferase</keyword>
<keyword evidence="14" id="KW-0547">Nucleotide-binding</keyword>
<keyword evidence="10 11" id="KW-0472">Membrane</keyword>
<dbReference type="CDD" id="cd06225">
    <property type="entry name" value="HAMP"/>
    <property type="match status" value="1"/>
</dbReference>
<dbReference type="SMART" id="SM00388">
    <property type="entry name" value="HisKA"/>
    <property type="match status" value="1"/>
</dbReference>
<sequence length="442" mass="47048">MSRMPLRFQLTLAYTGVMAVLLAIAGVALSLLVAQNLDSTIDDGLNARARDAAAVIDGGLLESTGEPYAQKLTTLGVVLDTTSGAGPAPLISGAEIRRAARGDVFVEHRRGGTDLRLLARPVASSGRPAILVVGEPLAQRERALDALHARLLVGGPLALLIASAIGYALAAAALRPVERMRRHAAEITAAQTSERLPVPSANDEVGRLGRTLNEMLDRLEVAFKRERAFVSDASHELRTPLAILRTELELALRGEHTIEELQDALRSAAEESERLSRLAEDLLVIARSDQGRLPVRPEPIDAGELLARVAGRFRTRARAEGRPLAPDPSPGVALEADPARMEQALANLVDNALHHGQGTVHLSARRVNGCVELHVRDEGPGFPPDFLPRAFERFTRADEARTRGGTGLGLAIVAAIATAHGGSAHAANRESGADVWLSLPHL</sequence>
<evidence type="ECO:0000256" key="1">
    <source>
        <dbReference type="ARBA" id="ARBA00000085"/>
    </source>
</evidence>
<dbReference type="PANTHER" id="PTHR45436:SF5">
    <property type="entry name" value="SENSOR HISTIDINE KINASE TRCS"/>
    <property type="match status" value="1"/>
</dbReference>
<dbReference type="SUPFAM" id="SSF47384">
    <property type="entry name" value="Homodimeric domain of signal transducing histidine kinase"/>
    <property type="match status" value="1"/>
</dbReference>
<evidence type="ECO:0000256" key="3">
    <source>
        <dbReference type="ARBA" id="ARBA00012438"/>
    </source>
</evidence>
<protein>
    <recommendedName>
        <fullName evidence="3">histidine kinase</fullName>
        <ecNumber evidence="3">2.7.13.3</ecNumber>
    </recommendedName>
</protein>
<organism evidence="14 15">
    <name type="scientific">Solirubrobacter deserti</name>
    <dbReference type="NCBI Taxonomy" id="2282478"/>
    <lineage>
        <taxon>Bacteria</taxon>
        <taxon>Bacillati</taxon>
        <taxon>Actinomycetota</taxon>
        <taxon>Thermoleophilia</taxon>
        <taxon>Solirubrobacterales</taxon>
        <taxon>Solirubrobacteraceae</taxon>
        <taxon>Solirubrobacter</taxon>
    </lineage>
</organism>
<proteinExistence type="predicted"/>
<dbReference type="InterPro" id="IPR005467">
    <property type="entry name" value="His_kinase_dom"/>
</dbReference>
<dbReference type="Gene3D" id="6.10.340.10">
    <property type="match status" value="1"/>
</dbReference>
<dbReference type="PANTHER" id="PTHR45436">
    <property type="entry name" value="SENSOR HISTIDINE KINASE YKOH"/>
    <property type="match status" value="1"/>
</dbReference>
<keyword evidence="8 11" id="KW-1133">Transmembrane helix</keyword>
<evidence type="ECO:0000256" key="10">
    <source>
        <dbReference type="ARBA" id="ARBA00023136"/>
    </source>
</evidence>
<comment type="caution">
    <text evidence="14">The sequence shown here is derived from an EMBL/GenBank/DDBJ whole genome shotgun (WGS) entry which is preliminary data.</text>
</comment>
<comment type="catalytic activity">
    <reaction evidence="1">
        <text>ATP + protein L-histidine = ADP + protein N-phospho-L-histidine.</text>
        <dbReference type="EC" id="2.7.13.3"/>
    </reaction>
</comment>
<dbReference type="EMBL" id="JAPCID010000102">
    <property type="protein sequence ID" value="MDA0142550.1"/>
    <property type="molecule type" value="Genomic_DNA"/>
</dbReference>
<evidence type="ECO:0000256" key="2">
    <source>
        <dbReference type="ARBA" id="ARBA00004236"/>
    </source>
</evidence>
<evidence type="ECO:0000259" key="12">
    <source>
        <dbReference type="PROSITE" id="PS50109"/>
    </source>
</evidence>
<evidence type="ECO:0000256" key="9">
    <source>
        <dbReference type="ARBA" id="ARBA00023012"/>
    </source>
</evidence>
<keyword evidence="9" id="KW-0902">Two-component regulatory system</keyword>
<accession>A0ABT4RVP8</accession>
<dbReference type="Pfam" id="PF00672">
    <property type="entry name" value="HAMP"/>
    <property type="match status" value="1"/>
</dbReference>
<keyword evidence="4" id="KW-0597">Phosphoprotein</keyword>
<evidence type="ECO:0000259" key="13">
    <source>
        <dbReference type="PROSITE" id="PS50885"/>
    </source>
</evidence>
<dbReference type="InterPro" id="IPR003594">
    <property type="entry name" value="HATPase_dom"/>
</dbReference>
<dbReference type="InterPro" id="IPR050428">
    <property type="entry name" value="TCS_sensor_his_kinase"/>
</dbReference>
<dbReference type="Pfam" id="PF00512">
    <property type="entry name" value="HisKA"/>
    <property type="match status" value="1"/>
</dbReference>
<evidence type="ECO:0000256" key="7">
    <source>
        <dbReference type="ARBA" id="ARBA00022777"/>
    </source>
</evidence>
<dbReference type="GO" id="GO:0005524">
    <property type="term" value="F:ATP binding"/>
    <property type="evidence" value="ECO:0007669"/>
    <property type="project" value="UniProtKB-KW"/>
</dbReference>
<keyword evidence="6 11" id="KW-0812">Transmembrane</keyword>
<evidence type="ECO:0000256" key="11">
    <source>
        <dbReference type="SAM" id="Phobius"/>
    </source>
</evidence>
<name>A0ABT4RVP8_9ACTN</name>
<dbReference type="Pfam" id="PF02518">
    <property type="entry name" value="HATPase_c"/>
    <property type="match status" value="1"/>
</dbReference>
<dbReference type="SMART" id="SM00304">
    <property type="entry name" value="HAMP"/>
    <property type="match status" value="1"/>
</dbReference>
<evidence type="ECO:0000256" key="5">
    <source>
        <dbReference type="ARBA" id="ARBA00022679"/>
    </source>
</evidence>
<dbReference type="PROSITE" id="PS50109">
    <property type="entry name" value="HIS_KIN"/>
    <property type="match status" value="1"/>
</dbReference>
<dbReference type="EC" id="2.7.13.3" evidence="3"/>
<evidence type="ECO:0000256" key="6">
    <source>
        <dbReference type="ARBA" id="ARBA00022692"/>
    </source>
</evidence>
<dbReference type="Gene3D" id="1.10.287.130">
    <property type="match status" value="1"/>
</dbReference>
<dbReference type="CDD" id="cd00082">
    <property type="entry name" value="HisKA"/>
    <property type="match status" value="1"/>
</dbReference>
<comment type="subcellular location">
    <subcellularLocation>
        <location evidence="2">Cell membrane</location>
    </subcellularLocation>
</comment>
<feature type="transmembrane region" description="Helical" evidence="11">
    <location>
        <begin position="151"/>
        <end position="174"/>
    </location>
</feature>
<dbReference type="CDD" id="cd00075">
    <property type="entry name" value="HATPase"/>
    <property type="match status" value="1"/>
</dbReference>
<evidence type="ECO:0000313" key="14">
    <source>
        <dbReference type="EMBL" id="MDA0142550.1"/>
    </source>
</evidence>
<dbReference type="Proteomes" id="UP001147700">
    <property type="component" value="Unassembled WGS sequence"/>
</dbReference>
<keyword evidence="14" id="KW-0067">ATP-binding</keyword>
<dbReference type="InterPro" id="IPR003660">
    <property type="entry name" value="HAMP_dom"/>
</dbReference>
<dbReference type="PRINTS" id="PR00344">
    <property type="entry name" value="BCTRLSENSOR"/>
</dbReference>
<feature type="domain" description="HAMP" evidence="13">
    <location>
        <begin position="171"/>
        <end position="224"/>
    </location>
</feature>
<dbReference type="SMART" id="SM00387">
    <property type="entry name" value="HATPase_c"/>
    <property type="match status" value="1"/>
</dbReference>
<dbReference type="Gene3D" id="3.30.565.10">
    <property type="entry name" value="Histidine kinase-like ATPase, C-terminal domain"/>
    <property type="match status" value="1"/>
</dbReference>
<evidence type="ECO:0000256" key="8">
    <source>
        <dbReference type="ARBA" id="ARBA00022989"/>
    </source>
</evidence>
<gene>
    <name evidence="14" type="ORF">OJ962_34010</name>
</gene>
<keyword evidence="15" id="KW-1185">Reference proteome</keyword>
<keyword evidence="7" id="KW-0418">Kinase</keyword>
<feature type="transmembrane region" description="Helical" evidence="11">
    <location>
        <begin position="12"/>
        <end position="34"/>
    </location>
</feature>
<feature type="domain" description="Histidine kinase" evidence="12">
    <location>
        <begin position="232"/>
        <end position="442"/>
    </location>
</feature>
<dbReference type="PROSITE" id="PS50885">
    <property type="entry name" value="HAMP"/>
    <property type="match status" value="1"/>
</dbReference>
<dbReference type="SUPFAM" id="SSF158472">
    <property type="entry name" value="HAMP domain-like"/>
    <property type="match status" value="1"/>
</dbReference>
<evidence type="ECO:0000256" key="4">
    <source>
        <dbReference type="ARBA" id="ARBA00022553"/>
    </source>
</evidence>
<dbReference type="InterPro" id="IPR036890">
    <property type="entry name" value="HATPase_C_sf"/>
</dbReference>
<dbReference type="InterPro" id="IPR003661">
    <property type="entry name" value="HisK_dim/P_dom"/>
</dbReference>
<dbReference type="SUPFAM" id="SSF55874">
    <property type="entry name" value="ATPase domain of HSP90 chaperone/DNA topoisomerase II/histidine kinase"/>
    <property type="match status" value="1"/>
</dbReference>
<evidence type="ECO:0000313" key="15">
    <source>
        <dbReference type="Proteomes" id="UP001147700"/>
    </source>
</evidence>
<dbReference type="RefSeq" id="WP_202955138.1">
    <property type="nucleotide sequence ID" value="NZ_JAPCID010000102.1"/>
</dbReference>